<comment type="caution">
    <text evidence="11">The sequence shown here is derived from an EMBL/GenBank/DDBJ whole genome shotgun (WGS) entry which is preliminary data.</text>
</comment>
<dbReference type="Pfam" id="PF04973">
    <property type="entry name" value="NMN_transporter"/>
    <property type="match status" value="1"/>
</dbReference>
<evidence type="ECO:0000256" key="1">
    <source>
        <dbReference type="ARBA" id="ARBA00002672"/>
    </source>
</evidence>
<evidence type="ECO:0000256" key="4">
    <source>
        <dbReference type="ARBA" id="ARBA00017522"/>
    </source>
</evidence>
<dbReference type="EMBL" id="JBBHJZ010000001">
    <property type="protein sequence ID" value="MEJ5975819.1"/>
    <property type="molecule type" value="Genomic_DNA"/>
</dbReference>
<keyword evidence="6" id="KW-1003">Cell membrane</keyword>
<dbReference type="Proteomes" id="UP001361239">
    <property type="component" value="Unassembled WGS sequence"/>
</dbReference>
<gene>
    <name evidence="11" type="primary">pnuC</name>
    <name evidence="11" type="ORF">WG901_04185</name>
</gene>
<keyword evidence="7 10" id="KW-0812">Transmembrane</keyword>
<organism evidence="11 12">
    <name type="scientific">Novosphingobium anseongense</name>
    <dbReference type="NCBI Taxonomy" id="3133436"/>
    <lineage>
        <taxon>Bacteria</taxon>
        <taxon>Pseudomonadati</taxon>
        <taxon>Pseudomonadota</taxon>
        <taxon>Alphaproteobacteria</taxon>
        <taxon>Sphingomonadales</taxon>
        <taxon>Sphingomonadaceae</taxon>
        <taxon>Novosphingobium</taxon>
    </lineage>
</organism>
<evidence type="ECO:0000256" key="2">
    <source>
        <dbReference type="ARBA" id="ARBA00004651"/>
    </source>
</evidence>
<evidence type="ECO:0000256" key="9">
    <source>
        <dbReference type="ARBA" id="ARBA00023136"/>
    </source>
</evidence>
<keyword evidence="5" id="KW-0813">Transport</keyword>
<evidence type="ECO:0000256" key="6">
    <source>
        <dbReference type="ARBA" id="ARBA00022475"/>
    </source>
</evidence>
<dbReference type="NCBIfam" id="TIGR01528">
    <property type="entry name" value="NMN_trans_PnuC"/>
    <property type="match status" value="1"/>
</dbReference>
<keyword evidence="8 10" id="KW-1133">Transmembrane helix</keyword>
<feature type="transmembrane region" description="Helical" evidence="10">
    <location>
        <begin position="85"/>
        <end position="102"/>
    </location>
</feature>
<accession>A0ABU8RS74</accession>
<comment type="function">
    <text evidence="1">Required for nicotinamide riboside transport across the inner membrane.</text>
</comment>
<proteinExistence type="inferred from homology"/>
<comment type="similarity">
    <text evidence="3">Belongs to the nicotinamide ribonucleoside (NR) uptake permease (TC 4.B.1) family.</text>
</comment>
<dbReference type="PANTHER" id="PTHR36122:SF2">
    <property type="entry name" value="NICOTINAMIDE RIBOSIDE TRANSPORTER PNUC"/>
    <property type="match status" value="1"/>
</dbReference>
<name>A0ABU8RS74_9SPHN</name>
<evidence type="ECO:0000313" key="11">
    <source>
        <dbReference type="EMBL" id="MEJ5975819.1"/>
    </source>
</evidence>
<evidence type="ECO:0000256" key="10">
    <source>
        <dbReference type="SAM" id="Phobius"/>
    </source>
</evidence>
<comment type="subcellular location">
    <subcellularLocation>
        <location evidence="2">Cell membrane</location>
        <topology evidence="2">Multi-pass membrane protein</topology>
    </subcellularLocation>
</comment>
<evidence type="ECO:0000256" key="5">
    <source>
        <dbReference type="ARBA" id="ARBA00022448"/>
    </source>
</evidence>
<dbReference type="PANTHER" id="PTHR36122">
    <property type="entry name" value="NICOTINAMIDE RIBOSIDE TRANSPORTER PNUC"/>
    <property type="match status" value="1"/>
</dbReference>
<dbReference type="InterPro" id="IPR006419">
    <property type="entry name" value="NMN_transpt_PnuC"/>
</dbReference>
<sequence>MTELEFMAVAFGFANIALLIQRNVWNFPCGLVMVSLYATIFFETRLYSEAMLQVFFFCVQLFGWWKWTRAIDNEGDLVVEWSSPRTLLLCALCTVALSAMLGETMATWTDAAAPHVDATVAAASVVAQFLLSYRRIENWVYWIAIDVLSIVLYVWRGLNLTAGLYIVMLMMSVFGLIAWQRSRVASAPLV</sequence>
<feature type="transmembrane region" description="Helical" evidence="10">
    <location>
        <begin position="162"/>
        <end position="179"/>
    </location>
</feature>
<dbReference type="RefSeq" id="WP_339585748.1">
    <property type="nucleotide sequence ID" value="NZ_JBBHJZ010000001.1"/>
</dbReference>
<evidence type="ECO:0000313" key="12">
    <source>
        <dbReference type="Proteomes" id="UP001361239"/>
    </source>
</evidence>
<feature type="transmembrane region" description="Helical" evidence="10">
    <location>
        <begin position="139"/>
        <end position="156"/>
    </location>
</feature>
<protein>
    <recommendedName>
        <fullName evidence="4">Nicotinamide riboside transporter PnuC</fullName>
    </recommendedName>
</protein>
<keyword evidence="12" id="KW-1185">Reference proteome</keyword>
<reference evidence="11 12" key="1">
    <citation type="submission" date="2024-03" db="EMBL/GenBank/DDBJ databases">
        <authorList>
            <person name="Jo J.-H."/>
        </authorList>
    </citation>
    <scope>NUCLEOTIDE SEQUENCE [LARGE SCALE GENOMIC DNA]</scope>
    <source>
        <strain evidence="11 12">PS1R-30</strain>
    </source>
</reference>
<keyword evidence="9 10" id="KW-0472">Membrane</keyword>
<feature type="transmembrane region" description="Helical" evidence="10">
    <location>
        <begin position="46"/>
        <end position="65"/>
    </location>
</feature>
<evidence type="ECO:0000256" key="7">
    <source>
        <dbReference type="ARBA" id="ARBA00022692"/>
    </source>
</evidence>
<evidence type="ECO:0000256" key="8">
    <source>
        <dbReference type="ARBA" id="ARBA00022989"/>
    </source>
</evidence>
<evidence type="ECO:0000256" key="3">
    <source>
        <dbReference type="ARBA" id="ARBA00006669"/>
    </source>
</evidence>